<evidence type="ECO:0000313" key="2">
    <source>
        <dbReference type="Proteomes" id="UP000007799"/>
    </source>
</evidence>
<dbReference type="InParanoid" id="F2TVJ5"/>
<dbReference type="KEGG" id="sre:PTSG_11544"/>
<evidence type="ECO:0000313" key="1">
    <source>
        <dbReference type="EMBL" id="EGD72091.1"/>
    </source>
</evidence>
<protein>
    <submittedName>
        <fullName evidence="1">Uncharacterized protein</fullName>
    </submittedName>
</protein>
<gene>
    <name evidence="1" type="ORF">PTSG_11544</name>
</gene>
<reference evidence="1" key="1">
    <citation type="submission" date="2009-08" db="EMBL/GenBank/DDBJ databases">
        <title>Annotation of Salpingoeca rosetta.</title>
        <authorList>
            <consortium name="The Broad Institute Genome Sequencing Platform"/>
            <person name="Russ C."/>
            <person name="Cuomo C."/>
            <person name="Burger G."/>
            <person name="Gray M.W."/>
            <person name="Holland P.W.H."/>
            <person name="King N."/>
            <person name="Lang F.B.F."/>
            <person name="Roger A.J."/>
            <person name="Ruiz-Trillo I."/>
            <person name="Young S.K."/>
            <person name="Zeng Q."/>
            <person name="Gargeya S."/>
            <person name="Alvarado L."/>
            <person name="Berlin A."/>
            <person name="Chapman S.B."/>
            <person name="Chen Z."/>
            <person name="Freedman E."/>
            <person name="Gellesch M."/>
            <person name="Goldberg J."/>
            <person name="Griggs A."/>
            <person name="Gujja S."/>
            <person name="Heilman E."/>
            <person name="Heiman D."/>
            <person name="Howarth C."/>
            <person name="Mehta T."/>
            <person name="Neiman D."/>
            <person name="Pearson M."/>
            <person name="Roberts A."/>
            <person name="Saif S."/>
            <person name="Shea T."/>
            <person name="Shenoy N."/>
            <person name="Sisk P."/>
            <person name="Stolte C."/>
            <person name="Sykes S."/>
            <person name="White J."/>
            <person name="Yandava C."/>
            <person name="Haas B."/>
            <person name="Nusbaum C."/>
            <person name="Birren B."/>
        </authorList>
    </citation>
    <scope>NUCLEOTIDE SEQUENCE [LARGE SCALE GENOMIC DNA]</scope>
    <source>
        <strain evidence="1">ATCC 50818</strain>
    </source>
</reference>
<name>F2TVJ5_SALR5</name>
<proteinExistence type="predicted"/>
<accession>F2TVJ5</accession>
<sequence length="168" mass="18568">MTLVDKGDAELFGSFIVRVSASFMWEAARWYMITVVLISGKDVAQLLLGVGENKSVVIMLMLADCGHGAGARTHVPFLCGTTCTRSGQRIILTICFDMRHFLLCISNLAGWTSFRLLLLNDNTLSANGLAARWWCWLLRVPLVISMVLNLLFGLTSDCADIELQLLRG</sequence>
<organism evidence="2">
    <name type="scientific">Salpingoeca rosetta (strain ATCC 50818 / BSB-021)</name>
    <dbReference type="NCBI Taxonomy" id="946362"/>
    <lineage>
        <taxon>Eukaryota</taxon>
        <taxon>Choanoflagellata</taxon>
        <taxon>Craspedida</taxon>
        <taxon>Salpingoecidae</taxon>
        <taxon>Salpingoeca</taxon>
    </lineage>
</organism>
<dbReference type="AlphaFoldDB" id="F2TVJ5"/>
<dbReference type="GeneID" id="16067908"/>
<dbReference type="RefSeq" id="XP_004998663.1">
    <property type="nucleotide sequence ID" value="XM_004998606.1"/>
</dbReference>
<dbReference type="Proteomes" id="UP000007799">
    <property type="component" value="Unassembled WGS sequence"/>
</dbReference>
<dbReference type="EMBL" id="GL832955">
    <property type="protein sequence ID" value="EGD72091.1"/>
    <property type="molecule type" value="Genomic_DNA"/>
</dbReference>
<keyword evidence="2" id="KW-1185">Reference proteome</keyword>